<dbReference type="HAMAP" id="MF_00258">
    <property type="entry name" value="Glu_racemase"/>
    <property type="match status" value="1"/>
</dbReference>
<dbReference type="Proteomes" id="UP000503264">
    <property type="component" value="Chromosome"/>
</dbReference>
<evidence type="ECO:0000256" key="1">
    <source>
        <dbReference type="ARBA" id="ARBA00001602"/>
    </source>
</evidence>
<comment type="similarity">
    <text evidence="7">Belongs to the aspartate/glutamate racemases family.</text>
</comment>
<evidence type="ECO:0000256" key="5">
    <source>
        <dbReference type="ARBA" id="ARBA00023235"/>
    </source>
</evidence>
<evidence type="ECO:0000256" key="7">
    <source>
        <dbReference type="HAMAP-Rule" id="MF_00258"/>
    </source>
</evidence>
<feature type="binding site" evidence="7">
    <location>
        <begin position="179"/>
        <end position="180"/>
    </location>
    <ligand>
        <name>substrate</name>
    </ligand>
</feature>
<evidence type="ECO:0000256" key="6">
    <source>
        <dbReference type="ARBA" id="ARBA00023316"/>
    </source>
</evidence>
<dbReference type="PANTHER" id="PTHR21198">
    <property type="entry name" value="GLUTAMATE RACEMASE"/>
    <property type="match status" value="1"/>
</dbReference>
<gene>
    <name evidence="7 8" type="primary">murI</name>
    <name evidence="8" type="ORF">CMUC_1432</name>
</gene>
<dbReference type="GO" id="GO:0009252">
    <property type="term" value="P:peptidoglycan biosynthetic process"/>
    <property type="evidence" value="ECO:0007669"/>
    <property type="project" value="UniProtKB-UniRule"/>
</dbReference>
<protein>
    <recommendedName>
        <fullName evidence="2 7">Glutamate racemase</fullName>
        <ecNumber evidence="2 7">5.1.1.3</ecNumber>
    </recommendedName>
</protein>
<dbReference type="AlphaFoldDB" id="A0A6G5QI74"/>
<feature type="active site" description="Proton donor/acceptor" evidence="7">
    <location>
        <position position="178"/>
    </location>
</feature>
<feature type="binding site" evidence="7">
    <location>
        <begin position="39"/>
        <end position="40"/>
    </location>
    <ligand>
        <name>substrate</name>
    </ligand>
</feature>
<comment type="catalytic activity">
    <reaction evidence="1 7">
        <text>L-glutamate = D-glutamate</text>
        <dbReference type="Rhea" id="RHEA:12813"/>
        <dbReference type="ChEBI" id="CHEBI:29985"/>
        <dbReference type="ChEBI" id="CHEBI:29986"/>
        <dbReference type="EC" id="5.1.1.3"/>
    </reaction>
</comment>
<dbReference type="GO" id="GO:0008360">
    <property type="term" value="P:regulation of cell shape"/>
    <property type="evidence" value="ECO:0007669"/>
    <property type="project" value="UniProtKB-KW"/>
</dbReference>
<dbReference type="GO" id="GO:0071555">
    <property type="term" value="P:cell wall organization"/>
    <property type="evidence" value="ECO:0007669"/>
    <property type="project" value="UniProtKB-KW"/>
</dbReference>
<dbReference type="PANTHER" id="PTHR21198:SF3">
    <property type="entry name" value="GLUTAMATE RACEMASE"/>
    <property type="match status" value="1"/>
</dbReference>
<dbReference type="GO" id="GO:0008881">
    <property type="term" value="F:glutamate racemase activity"/>
    <property type="evidence" value="ECO:0007669"/>
    <property type="project" value="UniProtKB-UniRule"/>
</dbReference>
<comment type="function">
    <text evidence="7">Provides the (R)-glutamate required for cell wall biosynthesis.</text>
</comment>
<dbReference type="InterPro" id="IPR001920">
    <property type="entry name" value="Asp/Glu_race"/>
</dbReference>
<dbReference type="SUPFAM" id="SSF53681">
    <property type="entry name" value="Aspartate/glutamate racemase"/>
    <property type="match status" value="2"/>
</dbReference>
<dbReference type="UniPathway" id="UPA00219"/>
<evidence type="ECO:0000256" key="3">
    <source>
        <dbReference type="ARBA" id="ARBA00022960"/>
    </source>
</evidence>
<keyword evidence="3 7" id="KW-0133">Cell shape</keyword>
<dbReference type="InterPro" id="IPR015942">
    <property type="entry name" value="Asp/Glu/hydantoin_racemase"/>
</dbReference>
<dbReference type="InterPro" id="IPR018187">
    <property type="entry name" value="Asp/Glu_racemase_AS_1"/>
</dbReference>
<dbReference type="EC" id="5.1.1.3" evidence="2 7"/>
<dbReference type="NCBIfam" id="TIGR00067">
    <property type="entry name" value="glut_race"/>
    <property type="match status" value="1"/>
</dbReference>
<keyword evidence="5 7" id="KW-0413">Isomerase</keyword>
<reference evidence="8 9" key="1">
    <citation type="submission" date="2016-07" db="EMBL/GenBank/DDBJ databases">
        <title>Comparative genomics of the Campylobacter concisus group.</title>
        <authorList>
            <person name="Miller W.G."/>
            <person name="Yee E."/>
            <person name="Chapman M.H."/>
            <person name="Huynh S."/>
            <person name="Bono J.L."/>
            <person name="On S.L.W."/>
            <person name="StLeger J."/>
            <person name="Foster G."/>
            <person name="Parker C.T."/>
        </authorList>
    </citation>
    <scope>NUCLEOTIDE SEQUENCE [LARGE SCALE GENOMIC DNA]</scope>
    <source>
        <strain evidence="8 9">CCUG 21559</strain>
    </source>
</reference>
<feature type="active site" description="Proton donor/acceptor" evidence="7">
    <location>
        <position position="70"/>
    </location>
</feature>
<proteinExistence type="inferred from homology"/>
<evidence type="ECO:0000313" key="9">
    <source>
        <dbReference type="Proteomes" id="UP000503264"/>
    </source>
</evidence>
<sequence length="254" mass="28284">MKVAFFDSGFGGLSVLNEALHRFNGCEFIYFADTKNVPYGVKSVEQITALSLRACEFLASLNVKAIIIACNTATSAAVAKLRANLDVPIIGMEPAVKQALKISTNCILTATNATINGTKLDNLLTTLNAHERVAKLALPGLVEFAENLEFNSQNVREYLERELNRFDLKEYGSLVLGCTHFNYFKDTMREILPKNVVFIDGIDGTLRRLSEILPAIKTGQGENKISYFCSYEKCEKDEKIATLLKRLEAMREIK</sequence>
<keyword evidence="4 7" id="KW-0573">Peptidoglycan synthesis</keyword>
<dbReference type="InterPro" id="IPR004391">
    <property type="entry name" value="Glu_race"/>
</dbReference>
<dbReference type="PROSITE" id="PS00923">
    <property type="entry name" value="ASP_GLU_RACEMASE_1"/>
    <property type="match status" value="1"/>
</dbReference>
<evidence type="ECO:0000313" key="8">
    <source>
        <dbReference type="EMBL" id="QCD45196.1"/>
    </source>
</evidence>
<comment type="pathway">
    <text evidence="7">Cell wall biogenesis; peptidoglycan biosynthesis.</text>
</comment>
<dbReference type="EMBL" id="CP012542">
    <property type="protein sequence ID" value="QCD45196.1"/>
    <property type="molecule type" value="Genomic_DNA"/>
</dbReference>
<evidence type="ECO:0000256" key="4">
    <source>
        <dbReference type="ARBA" id="ARBA00022984"/>
    </source>
</evidence>
<feature type="binding site" evidence="7">
    <location>
        <begin position="7"/>
        <end position="8"/>
    </location>
    <ligand>
        <name>substrate</name>
    </ligand>
</feature>
<dbReference type="RefSeq" id="WP_171994002.1">
    <property type="nucleotide sequence ID" value="NZ_CP012542.1"/>
</dbReference>
<feature type="binding site" evidence="7">
    <location>
        <begin position="71"/>
        <end position="72"/>
    </location>
    <ligand>
        <name>substrate</name>
    </ligand>
</feature>
<accession>A0A6G5QI74</accession>
<dbReference type="Gene3D" id="3.40.50.1860">
    <property type="match status" value="2"/>
</dbReference>
<evidence type="ECO:0000256" key="2">
    <source>
        <dbReference type="ARBA" id="ARBA00013090"/>
    </source>
</evidence>
<name>A0A6G5QI74_9BACT</name>
<keyword evidence="6 7" id="KW-0961">Cell wall biogenesis/degradation</keyword>
<dbReference type="Pfam" id="PF01177">
    <property type="entry name" value="Asp_Glu_race"/>
    <property type="match status" value="1"/>
</dbReference>
<keyword evidence="9" id="KW-1185">Reference proteome</keyword>
<organism evidence="8 9">
    <name type="scientific">Campylobacter mucosalis CCUG 21559</name>
    <dbReference type="NCBI Taxonomy" id="1032067"/>
    <lineage>
        <taxon>Bacteria</taxon>
        <taxon>Pseudomonadati</taxon>
        <taxon>Campylobacterota</taxon>
        <taxon>Epsilonproteobacteria</taxon>
        <taxon>Campylobacterales</taxon>
        <taxon>Campylobacteraceae</taxon>
        <taxon>Campylobacter</taxon>
    </lineage>
</organism>